<evidence type="ECO:0000313" key="2">
    <source>
        <dbReference type="Proteomes" id="UP001281147"/>
    </source>
</evidence>
<gene>
    <name evidence="1" type="ORF">LTR37_015857</name>
</gene>
<dbReference type="Proteomes" id="UP001281147">
    <property type="component" value="Unassembled WGS sequence"/>
</dbReference>
<keyword evidence="2" id="KW-1185">Reference proteome</keyword>
<protein>
    <submittedName>
        <fullName evidence="1">Uncharacterized protein</fullName>
    </submittedName>
</protein>
<comment type="caution">
    <text evidence="1">The sequence shown here is derived from an EMBL/GenBank/DDBJ whole genome shotgun (WGS) entry which is preliminary data.</text>
</comment>
<proteinExistence type="predicted"/>
<sequence>MSALVVHLERLLRGKEKFVLVFDGVDKQREAPPTLLPALARLGEFVPNLTTVLIVQHPSPRFLHQSGVLHIHFAAYARNQSIHILSSDPPDIFLEPPPPELEYDEEVHEEDKAWLWPRFCAAVWDSLAQNAAKDLVSFRDVCNRLWRPFVAPIVKGDFGTRDFSRLLVNQRRLFQDESVLLEAILSVPVGQGTTTNQTTHELPYYAKWLLIAAYLASYNPAKLDALYFMKSTERKRSKKGGGTARSGGRPSQKRKVPRHLLAASQFTLDRLLSILQAILPHDFRSTIDVYSQIATLSGLRLLARSGGIGSNDPLEPGGKWRVGSAVTWEYVQALRRGLRFDVVDYIAE</sequence>
<reference evidence="1" key="1">
    <citation type="submission" date="2023-07" db="EMBL/GenBank/DDBJ databases">
        <title>Black Yeasts Isolated from many extreme environments.</title>
        <authorList>
            <person name="Coleine C."/>
            <person name="Stajich J.E."/>
            <person name="Selbmann L."/>
        </authorList>
    </citation>
    <scope>NUCLEOTIDE SEQUENCE</scope>
    <source>
        <strain evidence="1">CCFEE 5714</strain>
    </source>
</reference>
<organism evidence="1 2">
    <name type="scientific">Vermiconidia calcicola</name>
    <dbReference type="NCBI Taxonomy" id="1690605"/>
    <lineage>
        <taxon>Eukaryota</taxon>
        <taxon>Fungi</taxon>
        <taxon>Dikarya</taxon>
        <taxon>Ascomycota</taxon>
        <taxon>Pezizomycotina</taxon>
        <taxon>Dothideomycetes</taxon>
        <taxon>Dothideomycetidae</taxon>
        <taxon>Mycosphaerellales</taxon>
        <taxon>Extremaceae</taxon>
        <taxon>Vermiconidia</taxon>
    </lineage>
</organism>
<accession>A0ACC3MPL5</accession>
<name>A0ACC3MPL5_9PEZI</name>
<dbReference type="EMBL" id="JAUTXU010000182">
    <property type="protein sequence ID" value="KAK3700668.1"/>
    <property type="molecule type" value="Genomic_DNA"/>
</dbReference>
<evidence type="ECO:0000313" key="1">
    <source>
        <dbReference type="EMBL" id="KAK3700668.1"/>
    </source>
</evidence>